<organism evidence="7 8">
    <name type="scientific">Armillaria gallica</name>
    <name type="common">Bulbous honey fungus</name>
    <name type="synonym">Armillaria bulbosa</name>
    <dbReference type="NCBI Taxonomy" id="47427"/>
    <lineage>
        <taxon>Eukaryota</taxon>
        <taxon>Fungi</taxon>
        <taxon>Dikarya</taxon>
        <taxon>Basidiomycota</taxon>
        <taxon>Agaricomycotina</taxon>
        <taxon>Agaricomycetes</taxon>
        <taxon>Agaricomycetidae</taxon>
        <taxon>Agaricales</taxon>
        <taxon>Marasmiineae</taxon>
        <taxon>Physalacriaceae</taxon>
        <taxon>Armillaria</taxon>
    </lineage>
</organism>
<dbReference type="PROSITE" id="PS50888">
    <property type="entry name" value="BHLH"/>
    <property type="match status" value="1"/>
</dbReference>
<evidence type="ECO:0000256" key="1">
    <source>
        <dbReference type="ARBA" id="ARBA00004123"/>
    </source>
</evidence>
<dbReference type="GO" id="GO:0046983">
    <property type="term" value="F:protein dimerization activity"/>
    <property type="evidence" value="ECO:0007669"/>
    <property type="project" value="InterPro"/>
</dbReference>
<feature type="domain" description="BHLH" evidence="6">
    <location>
        <begin position="82"/>
        <end position="166"/>
    </location>
</feature>
<comment type="subcellular location">
    <subcellularLocation>
        <location evidence="1">Nucleus</location>
    </subcellularLocation>
</comment>
<evidence type="ECO:0000256" key="2">
    <source>
        <dbReference type="ARBA" id="ARBA00023015"/>
    </source>
</evidence>
<feature type="region of interest" description="Disordered" evidence="5">
    <location>
        <begin position="170"/>
        <end position="327"/>
    </location>
</feature>
<evidence type="ECO:0000259" key="6">
    <source>
        <dbReference type="PROSITE" id="PS50888"/>
    </source>
</evidence>
<dbReference type="InterPro" id="IPR036638">
    <property type="entry name" value="HLH_DNA-bd_sf"/>
</dbReference>
<dbReference type="Gene3D" id="4.10.280.10">
    <property type="entry name" value="Helix-loop-helix DNA-binding domain"/>
    <property type="match status" value="1"/>
</dbReference>
<evidence type="ECO:0000256" key="3">
    <source>
        <dbReference type="ARBA" id="ARBA00023163"/>
    </source>
</evidence>
<dbReference type="GO" id="GO:0000978">
    <property type="term" value="F:RNA polymerase II cis-regulatory region sequence-specific DNA binding"/>
    <property type="evidence" value="ECO:0007669"/>
    <property type="project" value="TreeGrafter"/>
</dbReference>
<dbReference type="InterPro" id="IPR045239">
    <property type="entry name" value="bHLH95_bHLH"/>
</dbReference>
<proteinExistence type="predicted"/>
<sequence>MPQTKDTYAASCNPARRVKQAAPTVSASISQPTLLPKRPSMPSPPAEDRDQTEATPSSPVAPGPAKRGRKPGAMSRSAREAQRKLNHSIIEKARRTKINDALATLRQLVPDNFGQAEEQVTGEDDDDDDDGEYGTKKKPTAGKKAEKEKEFKLEILVRTVSYMQHLLDKVKELEGDGRQKKRKREDEEQEDEGEKIPRKRQNLEDESGRLPSISSWLPSIDPSLLSPSERQVQTSPRVPFDGATQLPSPPSSTHFTPTSHSFQAPPSLTLGPVAMEPRTLDEESAASLLLHISSSRSPISPPDGQRPSERGNKIQPLTPSSMLGLKS</sequence>
<feature type="region of interest" description="Disordered" evidence="5">
    <location>
        <begin position="1"/>
        <end position="92"/>
    </location>
</feature>
<dbReference type="Pfam" id="PF00010">
    <property type="entry name" value="HLH"/>
    <property type="match status" value="1"/>
</dbReference>
<feature type="compositionally biased region" description="Low complexity" evidence="5">
    <location>
        <begin position="285"/>
        <end position="298"/>
    </location>
</feature>
<keyword evidence="2" id="KW-0805">Transcription regulation</keyword>
<feature type="compositionally biased region" description="Low complexity" evidence="5">
    <location>
        <begin position="210"/>
        <end position="228"/>
    </location>
</feature>
<dbReference type="AlphaFoldDB" id="A0A2H3CR17"/>
<feature type="compositionally biased region" description="Acidic residues" evidence="5">
    <location>
        <begin position="120"/>
        <end position="132"/>
    </location>
</feature>
<keyword evidence="4" id="KW-0539">Nucleus</keyword>
<dbReference type="OMA" id="WLPHPYV"/>
<keyword evidence="3" id="KW-0804">Transcription</keyword>
<evidence type="ECO:0000313" key="8">
    <source>
        <dbReference type="Proteomes" id="UP000217790"/>
    </source>
</evidence>
<evidence type="ECO:0000256" key="4">
    <source>
        <dbReference type="ARBA" id="ARBA00023242"/>
    </source>
</evidence>
<feature type="compositionally biased region" description="Low complexity" evidence="5">
    <location>
        <begin position="251"/>
        <end position="262"/>
    </location>
</feature>
<dbReference type="SMART" id="SM00353">
    <property type="entry name" value="HLH"/>
    <property type="match status" value="1"/>
</dbReference>
<keyword evidence="8" id="KW-1185">Reference proteome</keyword>
<reference evidence="8" key="1">
    <citation type="journal article" date="2017" name="Nat. Ecol. Evol.">
        <title>Genome expansion and lineage-specific genetic innovations in the forest pathogenic fungi Armillaria.</title>
        <authorList>
            <person name="Sipos G."/>
            <person name="Prasanna A.N."/>
            <person name="Walter M.C."/>
            <person name="O'Connor E."/>
            <person name="Balint B."/>
            <person name="Krizsan K."/>
            <person name="Kiss B."/>
            <person name="Hess J."/>
            <person name="Varga T."/>
            <person name="Slot J."/>
            <person name="Riley R."/>
            <person name="Boka B."/>
            <person name="Rigling D."/>
            <person name="Barry K."/>
            <person name="Lee J."/>
            <person name="Mihaltcheva S."/>
            <person name="LaButti K."/>
            <person name="Lipzen A."/>
            <person name="Waldron R."/>
            <person name="Moloney N.M."/>
            <person name="Sperisen C."/>
            <person name="Kredics L."/>
            <person name="Vagvoelgyi C."/>
            <person name="Patrignani A."/>
            <person name="Fitzpatrick D."/>
            <person name="Nagy I."/>
            <person name="Doyle S."/>
            <person name="Anderson J.B."/>
            <person name="Grigoriev I.V."/>
            <person name="Gueldener U."/>
            <person name="Muensterkoetter M."/>
            <person name="Nagy L.G."/>
        </authorList>
    </citation>
    <scope>NUCLEOTIDE SEQUENCE [LARGE SCALE GENOMIC DNA]</scope>
    <source>
        <strain evidence="8">Ar21-2</strain>
    </source>
</reference>
<gene>
    <name evidence="7" type="ORF">ARMGADRAFT_1171654</name>
</gene>
<dbReference type="InterPro" id="IPR011598">
    <property type="entry name" value="bHLH_dom"/>
</dbReference>
<evidence type="ECO:0000256" key="5">
    <source>
        <dbReference type="SAM" id="MobiDB-lite"/>
    </source>
</evidence>
<feature type="compositionally biased region" description="Polar residues" evidence="5">
    <location>
        <begin position="23"/>
        <end position="33"/>
    </location>
</feature>
<protein>
    <recommendedName>
        <fullName evidence="6">BHLH domain-containing protein</fullName>
    </recommendedName>
</protein>
<dbReference type="GO" id="GO:0000981">
    <property type="term" value="F:DNA-binding transcription factor activity, RNA polymerase II-specific"/>
    <property type="evidence" value="ECO:0007669"/>
    <property type="project" value="TreeGrafter"/>
</dbReference>
<accession>A0A2H3CR17</accession>
<feature type="compositionally biased region" description="Basic and acidic residues" evidence="5">
    <location>
        <begin position="77"/>
        <end position="92"/>
    </location>
</feature>
<dbReference type="SUPFAM" id="SSF47459">
    <property type="entry name" value="HLH, helix-loop-helix DNA-binding domain"/>
    <property type="match status" value="1"/>
</dbReference>
<dbReference type="PANTHER" id="PTHR46117">
    <property type="entry name" value="FI24210P1"/>
    <property type="match status" value="1"/>
</dbReference>
<dbReference type="Proteomes" id="UP000217790">
    <property type="component" value="Unassembled WGS sequence"/>
</dbReference>
<dbReference type="InParanoid" id="A0A2H3CR17"/>
<dbReference type="EMBL" id="KZ293739">
    <property type="protein sequence ID" value="PBK80858.1"/>
    <property type="molecule type" value="Genomic_DNA"/>
</dbReference>
<feature type="region of interest" description="Disordered" evidence="5">
    <location>
        <begin position="107"/>
        <end position="149"/>
    </location>
</feature>
<evidence type="ECO:0000313" key="7">
    <source>
        <dbReference type="EMBL" id="PBK80858.1"/>
    </source>
</evidence>
<dbReference type="CDD" id="cd11393">
    <property type="entry name" value="bHLH_AtbHLH_like"/>
    <property type="match status" value="1"/>
</dbReference>
<name>A0A2H3CR17_ARMGA</name>
<dbReference type="PANTHER" id="PTHR46117:SF3">
    <property type="entry name" value="FI24210P1"/>
    <property type="match status" value="1"/>
</dbReference>
<dbReference type="STRING" id="47427.A0A2H3CR17"/>
<dbReference type="GO" id="GO:0005634">
    <property type="term" value="C:nucleus"/>
    <property type="evidence" value="ECO:0007669"/>
    <property type="project" value="UniProtKB-SubCell"/>
</dbReference>
<dbReference type="OrthoDB" id="690068at2759"/>
<dbReference type="InterPro" id="IPR051732">
    <property type="entry name" value="USF"/>
</dbReference>